<feature type="compositionally biased region" description="Basic residues" evidence="9">
    <location>
        <begin position="1"/>
        <end position="11"/>
    </location>
</feature>
<keyword evidence="4 8" id="KW-0694">RNA-binding</keyword>
<dbReference type="GO" id="GO:0005829">
    <property type="term" value="C:cytosol"/>
    <property type="evidence" value="ECO:0007669"/>
    <property type="project" value="TreeGrafter"/>
</dbReference>
<dbReference type="FunFam" id="1.20.58.110:FF:000001">
    <property type="entry name" value="30S ribosomal protein S20"/>
    <property type="match status" value="1"/>
</dbReference>
<dbReference type="GO" id="GO:0015935">
    <property type="term" value="C:small ribosomal subunit"/>
    <property type="evidence" value="ECO:0007669"/>
    <property type="project" value="TreeGrafter"/>
</dbReference>
<comment type="caution">
    <text evidence="10">The sequence shown here is derived from an EMBL/GenBank/DDBJ whole genome shotgun (WGS) entry which is preliminary data.</text>
</comment>
<dbReference type="EMBL" id="WTVA01000015">
    <property type="protein sequence ID" value="MZR24022.1"/>
    <property type="molecule type" value="Genomic_DNA"/>
</dbReference>
<name>A0A845MKA5_9PROT</name>
<keyword evidence="6 8" id="KW-0687">Ribonucleoprotein</keyword>
<dbReference type="PANTHER" id="PTHR33398">
    <property type="entry name" value="30S RIBOSOMAL PROTEIN S20"/>
    <property type="match status" value="1"/>
</dbReference>
<evidence type="ECO:0000256" key="3">
    <source>
        <dbReference type="ARBA" id="ARBA00022730"/>
    </source>
</evidence>
<evidence type="ECO:0000256" key="4">
    <source>
        <dbReference type="ARBA" id="ARBA00022884"/>
    </source>
</evidence>
<evidence type="ECO:0000313" key="11">
    <source>
        <dbReference type="Proteomes" id="UP000445696"/>
    </source>
</evidence>
<evidence type="ECO:0000256" key="8">
    <source>
        <dbReference type="HAMAP-Rule" id="MF_00500"/>
    </source>
</evidence>
<evidence type="ECO:0000256" key="6">
    <source>
        <dbReference type="ARBA" id="ARBA00023274"/>
    </source>
</evidence>
<proteinExistence type="inferred from homology"/>
<dbReference type="Proteomes" id="UP000445696">
    <property type="component" value="Unassembled WGS sequence"/>
</dbReference>
<feature type="compositionally biased region" description="Basic and acidic residues" evidence="9">
    <location>
        <begin position="12"/>
        <end position="21"/>
    </location>
</feature>
<accession>A0A845MKA5</accession>
<dbReference type="GO" id="GO:0070181">
    <property type="term" value="F:small ribosomal subunit rRNA binding"/>
    <property type="evidence" value="ECO:0007669"/>
    <property type="project" value="TreeGrafter"/>
</dbReference>
<dbReference type="RefSeq" id="WP_161340485.1">
    <property type="nucleotide sequence ID" value="NZ_JBHSDG010000003.1"/>
</dbReference>
<sequence>MAHHKSALKRIRQTDVRTERNRARRSRIRTFVKKVDMAVAEGDQAKANEALRVAQAELDRGVVKGVYKKNTASRKISRLNAKVKALSA</sequence>
<evidence type="ECO:0000313" key="10">
    <source>
        <dbReference type="EMBL" id="MZR24022.1"/>
    </source>
</evidence>
<dbReference type="HAMAP" id="MF_00500">
    <property type="entry name" value="Ribosomal_bS20"/>
    <property type="match status" value="1"/>
</dbReference>
<dbReference type="AlphaFoldDB" id="A0A845MKA5"/>
<evidence type="ECO:0000256" key="1">
    <source>
        <dbReference type="ARBA" id="ARBA00003134"/>
    </source>
</evidence>
<comment type="function">
    <text evidence="1 8">Binds directly to 16S ribosomal RNA.</text>
</comment>
<dbReference type="Pfam" id="PF01649">
    <property type="entry name" value="Ribosomal_S20p"/>
    <property type="match status" value="1"/>
</dbReference>
<evidence type="ECO:0000256" key="9">
    <source>
        <dbReference type="SAM" id="MobiDB-lite"/>
    </source>
</evidence>
<keyword evidence="11" id="KW-1185">Reference proteome</keyword>
<dbReference type="Gene3D" id="1.20.58.110">
    <property type="entry name" value="Ribosomal protein S20"/>
    <property type="match status" value="1"/>
</dbReference>
<dbReference type="InterPro" id="IPR036510">
    <property type="entry name" value="Ribosomal_bS20_sf"/>
</dbReference>
<dbReference type="NCBIfam" id="TIGR00029">
    <property type="entry name" value="S20"/>
    <property type="match status" value="1"/>
</dbReference>
<organism evidence="10 11">
    <name type="scientific">Sneathiella chungangensis</name>
    <dbReference type="NCBI Taxonomy" id="1418234"/>
    <lineage>
        <taxon>Bacteria</taxon>
        <taxon>Pseudomonadati</taxon>
        <taxon>Pseudomonadota</taxon>
        <taxon>Alphaproteobacteria</taxon>
        <taxon>Sneathiellales</taxon>
        <taxon>Sneathiellaceae</taxon>
        <taxon>Sneathiella</taxon>
    </lineage>
</organism>
<evidence type="ECO:0000256" key="5">
    <source>
        <dbReference type="ARBA" id="ARBA00022980"/>
    </source>
</evidence>
<evidence type="ECO:0000256" key="2">
    <source>
        <dbReference type="ARBA" id="ARBA00007634"/>
    </source>
</evidence>
<reference evidence="10 11" key="1">
    <citation type="journal article" date="2014" name="Int. J. Syst. Evol. Microbiol.">
        <title>Sneathiella chungangensis sp. nov., isolated from a marine sand, and emended description of the genus Sneathiella.</title>
        <authorList>
            <person name="Siamphan C."/>
            <person name="Kim H."/>
            <person name="Lee J.S."/>
            <person name="Kim W."/>
        </authorList>
    </citation>
    <scope>NUCLEOTIDE SEQUENCE [LARGE SCALE GENOMIC DNA]</scope>
    <source>
        <strain evidence="10 11">KCTC 32476</strain>
    </source>
</reference>
<dbReference type="GO" id="GO:0006412">
    <property type="term" value="P:translation"/>
    <property type="evidence" value="ECO:0007669"/>
    <property type="project" value="UniProtKB-UniRule"/>
</dbReference>
<dbReference type="GO" id="GO:0003735">
    <property type="term" value="F:structural constituent of ribosome"/>
    <property type="evidence" value="ECO:0007669"/>
    <property type="project" value="InterPro"/>
</dbReference>
<dbReference type="PANTHER" id="PTHR33398:SF1">
    <property type="entry name" value="SMALL RIBOSOMAL SUBUNIT PROTEIN BS20C"/>
    <property type="match status" value="1"/>
</dbReference>
<feature type="region of interest" description="Disordered" evidence="9">
    <location>
        <begin position="1"/>
        <end position="24"/>
    </location>
</feature>
<evidence type="ECO:0000256" key="7">
    <source>
        <dbReference type="ARBA" id="ARBA00035136"/>
    </source>
</evidence>
<comment type="similarity">
    <text evidence="2 8">Belongs to the bacterial ribosomal protein bS20 family.</text>
</comment>
<keyword evidence="5 8" id="KW-0689">Ribosomal protein</keyword>
<dbReference type="SUPFAM" id="SSF46992">
    <property type="entry name" value="Ribosomal protein S20"/>
    <property type="match status" value="1"/>
</dbReference>
<dbReference type="InterPro" id="IPR002583">
    <property type="entry name" value="Ribosomal_bS20"/>
</dbReference>
<dbReference type="OrthoDB" id="9807974at2"/>
<keyword evidence="3 8" id="KW-0699">rRNA-binding</keyword>
<gene>
    <name evidence="8 10" type="primary">rpsT</name>
    <name evidence="10" type="ORF">GQF03_16930</name>
</gene>
<protein>
    <recommendedName>
        <fullName evidence="7 8">Small ribosomal subunit protein bS20</fullName>
    </recommendedName>
</protein>